<proteinExistence type="predicted"/>
<evidence type="ECO:0000259" key="1">
    <source>
        <dbReference type="Pfam" id="PF08241"/>
    </source>
</evidence>
<evidence type="ECO:0000313" key="2">
    <source>
        <dbReference type="EMBL" id="MEM0703888.1"/>
    </source>
</evidence>
<reference evidence="2 3" key="1">
    <citation type="submission" date="2024-04" db="EMBL/GenBank/DDBJ databases">
        <title>Draft genome sequence of a multidrug-resistant Enterobacter quasihormaechei Hakim RU_CBWE strain isolated from pond surface water at the University of Rajshahi in Bangladesh.</title>
        <authorList>
            <person name="Raihan J."/>
            <person name="Islam M.S."/>
            <person name="Khan M.U."/>
            <person name="Romance M."/>
            <person name="Haque M.H."/>
        </authorList>
    </citation>
    <scope>NUCLEOTIDE SEQUENCE [LARGE SCALE GENOMIC DNA]</scope>
    <source>
        <strain evidence="2 3">Hakim RU_CBWE</strain>
    </source>
</reference>
<accession>A0ABU9PGU6</accession>
<dbReference type="RefSeq" id="WP_082830938.1">
    <property type="nucleotide sequence ID" value="NZ_JADNYR010000007.1"/>
</dbReference>
<name>A0ABU9PGU6_9ENTR</name>
<sequence>MGNIVRFPVNTLVSDYGVTHFIETGYGKGVSCRAAIAYGFSKALSCEIYPDLHRQAIQNEKISVALSDSTDFIQSDIVNQTLEQNRCLIFLDAHYPGADFGYEDYKTDKWDKETKLPLLNELLALQGKCNNSVVIIDDYRIYLKEREVYQGAIGDIAENDFESRELFIKLLNGFSATHEIHLLPHDTGYVILWPKAWGENVLVPYIFPGDPTATFSVTPGVPGTTSMSINRRLHDSRFSTRWLVGYGLDIGGGNDSIGIYQSLFPLIKAVTLYDMPQGDAQFLYNVPDNAFDFVYSAHCLEHMVDPTIAINNWFRVLKPNGHMILTIPDEDMYEQGVWPSTYNFDHKHTFTLAKKKSWSPVSINVLDLLNTLNGTYEIQKIELLNQSYLTNVPRIDQTRTPFAESGIEIVIKKIGD</sequence>
<keyword evidence="2" id="KW-0808">Transferase</keyword>
<dbReference type="InterPro" id="IPR029063">
    <property type="entry name" value="SAM-dependent_MTases_sf"/>
</dbReference>
<dbReference type="EMBL" id="JBCGUG010000002">
    <property type="protein sequence ID" value="MEM0703888.1"/>
    <property type="molecule type" value="Genomic_DNA"/>
</dbReference>
<dbReference type="Pfam" id="PF08241">
    <property type="entry name" value="Methyltransf_11"/>
    <property type="match status" value="1"/>
</dbReference>
<evidence type="ECO:0000313" key="3">
    <source>
        <dbReference type="Proteomes" id="UP001490940"/>
    </source>
</evidence>
<keyword evidence="2" id="KW-0489">Methyltransferase</keyword>
<dbReference type="GO" id="GO:0008168">
    <property type="term" value="F:methyltransferase activity"/>
    <property type="evidence" value="ECO:0007669"/>
    <property type="project" value="UniProtKB-KW"/>
</dbReference>
<protein>
    <submittedName>
        <fullName evidence="2">Class I SAM-dependent methyltransferase</fullName>
        <ecNumber evidence="2">2.1.1.-</ecNumber>
    </submittedName>
</protein>
<dbReference type="Gene3D" id="3.40.50.150">
    <property type="entry name" value="Vaccinia Virus protein VP39"/>
    <property type="match status" value="1"/>
</dbReference>
<dbReference type="EC" id="2.1.1.-" evidence="2"/>
<dbReference type="SUPFAM" id="SSF53335">
    <property type="entry name" value="S-adenosyl-L-methionine-dependent methyltransferases"/>
    <property type="match status" value="3"/>
</dbReference>
<gene>
    <name evidence="2" type="ORF">AAGT82_05485</name>
</gene>
<organism evidence="2 3">
    <name type="scientific">Enterobacter quasihormaechei</name>
    <dbReference type="NCBI Taxonomy" id="2529382"/>
    <lineage>
        <taxon>Bacteria</taxon>
        <taxon>Pseudomonadati</taxon>
        <taxon>Pseudomonadota</taxon>
        <taxon>Gammaproteobacteria</taxon>
        <taxon>Enterobacterales</taxon>
        <taxon>Enterobacteriaceae</taxon>
        <taxon>Enterobacter</taxon>
    </lineage>
</organism>
<keyword evidence="3" id="KW-1185">Reference proteome</keyword>
<dbReference type="CDD" id="cd02440">
    <property type="entry name" value="AdoMet_MTases"/>
    <property type="match status" value="1"/>
</dbReference>
<comment type="caution">
    <text evidence="2">The sequence shown here is derived from an EMBL/GenBank/DDBJ whole genome shotgun (WGS) entry which is preliminary data.</text>
</comment>
<dbReference type="GO" id="GO:0032259">
    <property type="term" value="P:methylation"/>
    <property type="evidence" value="ECO:0007669"/>
    <property type="project" value="UniProtKB-KW"/>
</dbReference>
<dbReference type="Proteomes" id="UP001490940">
    <property type="component" value="Unassembled WGS sequence"/>
</dbReference>
<dbReference type="InterPro" id="IPR013216">
    <property type="entry name" value="Methyltransf_11"/>
</dbReference>
<feature type="domain" description="Methyltransferase type 11" evidence="1">
    <location>
        <begin position="274"/>
        <end position="325"/>
    </location>
</feature>